<dbReference type="EC" id="4.2.1.75" evidence="3 9"/>
<evidence type="ECO:0000256" key="7">
    <source>
        <dbReference type="ARBA" id="ARBA00040167"/>
    </source>
</evidence>
<sequence length="290" mass="29434">MAHPSVVAGKSALLLRSADRSAATVSALADRGAGTVLCPLIDFELPADTTALDAGLLRLLGGSYRWLVLTSITTVRALKQRAEALGLELVLPAGTKLAVVGDATARAAVAEGMSIDFMPHSDHSAAGMLADWQDLASPATAFMPQADLASGTLEAGLGSRGWEADVVVAYRTVDAPARPELRLTAVLNMPGNTAAAPPSAPVVDAAALIAAAGAPAGVDAVLFTSPSIVRRFLELVPVPAPGLLAIAIGRSTAGELRERGWPAAATAAYPTPEGLADAWEAAHATARNTG</sequence>
<dbReference type="GO" id="GO:0006780">
    <property type="term" value="P:uroporphyrinogen III biosynthetic process"/>
    <property type="evidence" value="ECO:0007669"/>
    <property type="project" value="UniProtKB-UniRule"/>
</dbReference>
<dbReference type="Proteomes" id="UP000523000">
    <property type="component" value="Unassembled WGS sequence"/>
</dbReference>
<proteinExistence type="inferred from homology"/>
<comment type="pathway">
    <text evidence="1 9">Porphyrin-containing compound metabolism; protoporphyrin-IX biosynthesis; coproporphyrinogen-III from 5-aminolevulinate: step 3/4.</text>
</comment>
<dbReference type="SUPFAM" id="SSF69618">
    <property type="entry name" value="HemD-like"/>
    <property type="match status" value="1"/>
</dbReference>
<organism evidence="11 12">
    <name type="scientific">Paeniglutamicibacter cryotolerans</name>
    <dbReference type="NCBI Taxonomy" id="670079"/>
    <lineage>
        <taxon>Bacteria</taxon>
        <taxon>Bacillati</taxon>
        <taxon>Actinomycetota</taxon>
        <taxon>Actinomycetes</taxon>
        <taxon>Micrococcales</taxon>
        <taxon>Micrococcaceae</taxon>
        <taxon>Paeniglutamicibacter</taxon>
    </lineage>
</organism>
<dbReference type="Pfam" id="PF02602">
    <property type="entry name" value="HEM4"/>
    <property type="match status" value="1"/>
</dbReference>
<dbReference type="InterPro" id="IPR036108">
    <property type="entry name" value="4pyrrol_syn_uPrphyn_synt_sf"/>
</dbReference>
<comment type="function">
    <text evidence="6 9">Catalyzes cyclization of the linear tetrapyrrole, hydroxymethylbilane, to the macrocyclic uroporphyrinogen III.</text>
</comment>
<evidence type="ECO:0000313" key="11">
    <source>
        <dbReference type="EMBL" id="MBB2996544.1"/>
    </source>
</evidence>
<evidence type="ECO:0000256" key="6">
    <source>
        <dbReference type="ARBA" id="ARBA00037589"/>
    </source>
</evidence>
<keyword evidence="12" id="KW-1185">Reference proteome</keyword>
<keyword evidence="4 9" id="KW-0456">Lyase</keyword>
<comment type="catalytic activity">
    <reaction evidence="8 9">
        <text>hydroxymethylbilane = uroporphyrinogen III + H2O</text>
        <dbReference type="Rhea" id="RHEA:18965"/>
        <dbReference type="ChEBI" id="CHEBI:15377"/>
        <dbReference type="ChEBI" id="CHEBI:57308"/>
        <dbReference type="ChEBI" id="CHEBI:57845"/>
        <dbReference type="EC" id="4.2.1.75"/>
    </reaction>
</comment>
<dbReference type="Gene3D" id="3.40.50.10090">
    <property type="match status" value="2"/>
</dbReference>
<feature type="domain" description="Tetrapyrrole biosynthesis uroporphyrinogen III synthase" evidence="10">
    <location>
        <begin position="24"/>
        <end position="276"/>
    </location>
</feature>
<dbReference type="RefSeq" id="WP_183512105.1">
    <property type="nucleotide sequence ID" value="NZ_BAABGK010000033.1"/>
</dbReference>
<dbReference type="PANTHER" id="PTHR38042:SF1">
    <property type="entry name" value="UROPORPHYRINOGEN-III SYNTHASE, CHLOROPLASTIC"/>
    <property type="match status" value="1"/>
</dbReference>
<evidence type="ECO:0000259" key="10">
    <source>
        <dbReference type="Pfam" id="PF02602"/>
    </source>
</evidence>
<protein>
    <recommendedName>
        <fullName evidence="7 9">Uroporphyrinogen-III synthase</fullName>
        <ecNumber evidence="3 9">4.2.1.75</ecNumber>
    </recommendedName>
</protein>
<evidence type="ECO:0000256" key="5">
    <source>
        <dbReference type="ARBA" id="ARBA00023244"/>
    </source>
</evidence>
<accession>A0A839QP41</accession>
<reference evidence="11 12" key="1">
    <citation type="submission" date="2020-08" db="EMBL/GenBank/DDBJ databases">
        <title>Sequencing the genomes of 1000 actinobacteria strains.</title>
        <authorList>
            <person name="Klenk H.-P."/>
        </authorList>
    </citation>
    <scope>NUCLEOTIDE SEQUENCE [LARGE SCALE GENOMIC DNA]</scope>
    <source>
        <strain evidence="11 12">DSM 22826</strain>
    </source>
</reference>
<evidence type="ECO:0000256" key="4">
    <source>
        <dbReference type="ARBA" id="ARBA00023239"/>
    </source>
</evidence>
<dbReference type="GO" id="GO:0006782">
    <property type="term" value="P:protoporphyrinogen IX biosynthetic process"/>
    <property type="evidence" value="ECO:0007669"/>
    <property type="project" value="UniProtKB-UniRule"/>
</dbReference>
<evidence type="ECO:0000256" key="8">
    <source>
        <dbReference type="ARBA" id="ARBA00048617"/>
    </source>
</evidence>
<comment type="caution">
    <text evidence="11">The sequence shown here is derived from an EMBL/GenBank/DDBJ whole genome shotgun (WGS) entry which is preliminary data.</text>
</comment>
<evidence type="ECO:0000256" key="9">
    <source>
        <dbReference type="RuleBase" id="RU366031"/>
    </source>
</evidence>
<comment type="similarity">
    <text evidence="2 9">Belongs to the uroporphyrinogen-III synthase family.</text>
</comment>
<evidence type="ECO:0000313" key="12">
    <source>
        <dbReference type="Proteomes" id="UP000523000"/>
    </source>
</evidence>
<dbReference type="GO" id="GO:0004852">
    <property type="term" value="F:uroporphyrinogen-III synthase activity"/>
    <property type="evidence" value="ECO:0007669"/>
    <property type="project" value="UniProtKB-UniRule"/>
</dbReference>
<evidence type="ECO:0000256" key="3">
    <source>
        <dbReference type="ARBA" id="ARBA00013109"/>
    </source>
</evidence>
<keyword evidence="5 9" id="KW-0627">Porphyrin biosynthesis</keyword>
<dbReference type="InterPro" id="IPR003754">
    <property type="entry name" value="4pyrrol_synth_uPrphyn_synth"/>
</dbReference>
<name>A0A839QP41_9MICC</name>
<dbReference type="CDD" id="cd06578">
    <property type="entry name" value="HemD"/>
    <property type="match status" value="1"/>
</dbReference>
<dbReference type="AlphaFoldDB" id="A0A839QP41"/>
<dbReference type="PANTHER" id="PTHR38042">
    <property type="entry name" value="UROPORPHYRINOGEN-III SYNTHASE, CHLOROPLASTIC"/>
    <property type="match status" value="1"/>
</dbReference>
<dbReference type="EMBL" id="JACHVS010000002">
    <property type="protein sequence ID" value="MBB2996544.1"/>
    <property type="molecule type" value="Genomic_DNA"/>
</dbReference>
<dbReference type="UniPathway" id="UPA00251">
    <property type="reaction ID" value="UER00320"/>
</dbReference>
<evidence type="ECO:0000256" key="1">
    <source>
        <dbReference type="ARBA" id="ARBA00004772"/>
    </source>
</evidence>
<evidence type="ECO:0000256" key="2">
    <source>
        <dbReference type="ARBA" id="ARBA00008133"/>
    </source>
</evidence>
<gene>
    <name evidence="11" type="ORF">E9229_002791</name>
</gene>
<dbReference type="InterPro" id="IPR039793">
    <property type="entry name" value="UROS/Hem4"/>
</dbReference>